<organism evidence="2 3">
    <name type="scientific">Thermoleophilum album</name>
    <dbReference type="NCBI Taxonomy" id="29539"/>
    <lineage>
        <taxon>Bacteria</taxon>
        <taxon>Bacillati</taxon>
        <taxon>Actinomycetota</taxon>
        <taxon>Thermoleophilia</taxon>
        <taxon>Thermoleophilales</taxon>
        <taxon>Thermoleophilaceae</taxon>
        <taxon>Thermoleophilum</taxon>
    </lineage>
</organism>
<sequence>MAEAPRPLVRAVPLAAERLVRARDWLELLFLAAVRLVFDVLVRRAELADRRALPVAAFCISCRSLRTVLRALVKFLRALRSAASRSLSNSRVPLLTSLRRSRNAACAASSDSVRRSSDPLLLSAFLPFAALLLFFVELVGIAPPFLLVACADRSRM</sequence>
<evidence type="ECO:0000313" key="2">
    <source>
        <dbReference type="EMBL" id="SEH10639.1"/>
    </source>
</evidence>
<evidence type="ECO:0000313" key="3">
    <source>
        <dbReference type="Proteomes" id="UP000222056"/>
    </source>
</evidence>
<dbReference type="Proteomes" id="UP000222056">
    <property type="component" value="Unassembled WGS sequence"/>
</dbReference>
<dbReference type="STRING" id="29539.SAMN02745716_0493"/>
<evidence type="ECO:0000256" key="1">
    <source>
        <dbReference type="SAM" id="Phobius"/>
    </source>
</evidence>
<accession>A0A1H6FIG9</accession>
<keyword evidence="1" id="KW-0812">Transmembrane</keyword>
<feature type="transmembrane region" description="Helical" evidence="1">
    <location>
        <begin position="120"/>
        <end position="146"/>
    </location>
</feature>
<gene>
    <name evidence="2" type="ORF">SAMN02745716_0493</name>
</gene>
<reference evidence="3" key="1">
    <citation type="submission" date="2016-10" db="EMBL/GenBank/DDBJ databases">
        <authorList>
            <person name="Varghese N."/>
            <person name="Submissions S."/>
        </authorList>
    </citation>
    <scope>NUCLEOTIDE SEQUENCE [LARGE SCALE GENOMIC DNA]</scope>
    <source>
        <strain evidence="3">ATCC 35263</strain>
    </source>
</reference>
<proteinExistence type="predicted"/>
<name>A0A1H6FIG9_THEAL</name>
<keyword evidence="1" id="KW-0472">Membrane</keyword>
<protein>
    <submittedName>
        <fullName evidence="2">Uncharacterized protein</fullName>
    </submittedName>
</protein>
<dbReference type="EMBL" id="FNWJ01000001">
    <property type="protein sequence ID" value="SEH10639.1"/>
    <property type="molecule type" value="Genomic_DNA"/>
</dbReference>
<dbReference type="AlphaFoldDB" id="A0A1H6FIG9"/>
<keyword evidence="3" id="KW-1185">Reference proteome</keyword>
<keyword evidence="1" id="KW-1133">Transmembrane helix</keyword>